<organism evidence="1">
    <name type="scientific">Anguilla anguilla</name>
    <name type="common">European freshwater eel</name>
    <name type="synonym">Muraena anguilla</name>
    <dbReference type="NCBI Taxonomy" id="7936"/>
    <lineage>
        <taxon>Eukaryota</taxon>
        <taxon>Metazoa</taxon>
        <taxon>Chordata</taxon>
        <taxon>Craniata</taxon>
        <taxon>Vertebrata</taxon>
        <taxon>Euteleostomi</taxon>
        <taxon>Actinopterygii</taxon>
        <taxon>Neopterygii</taxon>
        <taxon>Teleostei</taxon>
        <taxon>Anguilliformes</taxon>
        <taxon>Anguillidae</taxon>
        <taxon>Anguilla</taxon>
    </lineage>
</organism>
<evidence type="ECO:0000313" key="1">
    <source>
        <dbReference type="EMBL" id="JAH70354.1"/>
    </source>
</evidence>
<name>A0A0E9UWW0_ANGAN</name>
<dbReference type="EMBL" id="GBXM01038223">
    <property type="protein sequence ID" value="JAH70354.1"/>
    <property type="molecule type" value="Transcribed_RNA"/>
</dbReference>
<protein>
    <submittedName>
        <fullName evidence="1">Uncharacterized protein</fullName>
    </submittedName>
</protein>
<dbReference type="AlphaFoldDB" id="A0A0E9UWW0"/>
<sequence>MAALALTCVPVKKLVLPHWISYTHCKIPMCMSQGNIHTARHQAPTLH</sequence>
<accession>A0A0E9UWW0</accession>
<reference evidence="1" key="1">
    <citation type="submission" date="2014-11" db="EMBL/GenBank/DDBJ databases">
        <authorList>
            <person name="Amaro Gonzalez C."/>
        </authorList>
    </citation>
    <scope>NUCLEOTIDE SEQUENCE</scope>
</reference>
<reference evidence="1" key="2">
    <citation type="journal article" date="2015" name="Fish Shellfish Immunol.">
        <title>Early steps in the European eel (Anguilla anguilla)-Vibrio vulnificus interaction in the gills: Role of the RtxA13 toxin.</title>
        <authorList>
            <person name="Callol A."/>
            <person name="Pajuelo D."/>
            <person name="Ebbesson L."/>
            <person name="Teles M."/>
            <person name="MacKenzie S."/>
            <person name="Amaro C."/>
        </authorList>
    </citation>
    <scope>NUCLEOTIDE SEQUENCE</scope>
</reference>
<proteinExistence type="predicted"/>